<accession>A0A0N4XRQ2</accession>
<name>A0A0N4XRQ2_NIPBR</name>
<dbReference type="EMBL" id="UYSL01011836">
    <property type="protein sequence ID" value="VDL68794.1"/>
    <property type="molecule type" value="Genomic_DNA"/>
</dbReference>
<dbReference type="AlphaFoldDB" id="A0A0N4XRQ2"/>
<evidence type="ECO:0000313" key="3">
    <source>
        <dbReference type="WBParaSite" id="NBR_0000520401-mRNA-1"/>
    </source>
</evidence>
<reference evidence="3" key="1">
    <citation type="submission" date="2017-02" db="UniProtKB">
        <authorList>
            <consortium name="WormBaseParasite"/>
        </authorList>
    </citation>
    <scope>IDENTIFICATION</scope>
</reference>
<dbReference type="Proteomes" id="UP000271162">
    <property type="component" value="Unassembled WGS sequence"/>
</dbReference>
<keyword evidence="2" id="KW-1185">Reference proteome</keyword>
<dbReference type="WBParaSite" id="NBR_0000520401-mRNA-1">
    <property type="protein sequence ID" value="NBR_0000520401-mRNA-1"/>
    <property type="gene ID" value="NBR_0000520401"/>
</dbReference>
<evidence type="ECO:0000313" key="2">
    <source>
        <dbReference type="Proteomes" id="UP000271162"/>
    </source>
</evidence>
<proteinExistence type="predicted"/>
<protein>
    <submittedName>
        <fullName evidence="1 3">Uncharacterized protein</fullName>
    </submittedName>
</protein>
<sequence length="77" mass="8998">MYLPLDTPSESDYRRTKWSVVQRAKVSQYREPDRTFNLMTGQVEEKLPPVTHIQSVVNIMSFEDSPEISIKETPEIQ</sequence>
<reference evidence="1 2" key="2">
    <citation type="submission" date="2018-11" db="EMBL/GenBank/DDBJ databases">
        <authorList>
            <consortium name="Pathogen Informatics"/>
        </authorList>
    </citation>
    <scope>NUCLEOTIDE SEQUENCE [LARGE SCALE GENOMIC DNA]</scope>
</reference>
<organism evidence="3">
    <name type="scientific">Nippostrongylus brasiliensis</name>
    <name type="common">Rat hookworm</name>
    <dbReference type="NCBI Taxonomy" id="27835"/>
    <lineage>
        <taxon>Eukaryota</taxon>
        <taxon>Metazoa</taxon>
        <taxon>Ecdysozoa</taxon>
        <taxon>Nematoda</taxon>
        <taxon>Chromadorea</taxon>
        <taxon>Rhabditida</taxon>
        <taxon>Rhabditina</taxon>
        <taxon>Rhabditomorpha</taxon>
        <taxon>Strongyloidea</taxon>
        <taxon>Heligmosomidae</taxon>
        <taxon>Nippostrongylus</taxon>
    </lineage>
</organism>
<gene>
    <name evidence="1" type="ORF">NBR_LOCUS5205</name>
</gene>
<evidence type="ECO:0000313" key="1">
    <source>
        <dbReference type="EMBL" id="VDL68794.1"/>
    </source>
</evidence>